<dbReference type="SUPFAM" id="SSF53756">
    <property type="entry name" value="UDP-Glycosyltransferase/glycogen phosphorylase"/>
    <property type="match status" value="1"/>
</dbReference>
<dbReference type="InterPro" id="IPR010610">
    <property type="entry name" value="EryCIII-like_C"/>
</dbReference>
<dbReference type="GO" id="GO:0008194">
    <property type="term" value="F:UDP-glycosyltransferase activity"/>
    <property type="evidence" value="ECO:0007669"/>
    <property type="project" value="InterPro"/>
</dbReference>
<dbReference type="AlphaFoldDB" id="A0A1C6TVQ4"/>
<dbReference type="InterPro" id="IPR048284">
    <property type="entry name" value="EryCIII-like_N"/>
</dbReference>
<evidence type="ECO:0000259" key="5">
    <source>
        <dbReference type="Pfam" id="PF21036"/>
    </source>
</evidence>
<comment type="similarity">
    <text evidence="1">Belongs to the glycosyltransferase 28 family.</text>
</comment>
<dbReference type="CDD" id="cd03784">
    <property type="entry name" value="GT1_Gtf-like"/>
    <property type="match status" value="1"/>
</dbReference>
<gene>
    <name evidence="6" type="ORF">GA0070606_0851</name>
</gene>
<evidence type="ECO:0000313" key="7">
    <source>
        <dbReference type="Proteomes" id="UP000199001"/>
    </source>
</evidence>
<dbReference type="Gene3D" id="3.40.50.2000">
    <property type="entry name" value="Glycogen Phosphorylase B"/>
    <property type="match status" value="2"/>
</dbReference>
<name>A0A1C6TVQ4_9ACTN</name>
<sequence length="372" mass="38736">MWTVRVLVVSAPLIGHVFPLLPLAGALRDAGHEVLVTTAADALRAEQSGLPVRDVAPTFDFGRIARAMMLRHPLIARAELAGTGGTRGAGMIFGTVNDQLADGVVAVAEEWKPDLVIHEPFAVAGALAAAKRGVPAVRQENSLFDGRDLVRATLASLGAALRRHGVAELPPPAAAIAVGPPSLLSQDGWPMRYAAHSGGGELPQWLREPGERPRVLVSRSTVAGPGSAGPMPAVLAAADRVDAEFVLVRPDARLARRALPGNVRTVDWIPLPEALPASAALVHHGGAGSVFTALIAGVPQLVTVGAGDRRHNAELVARRGAGLAVRPRDITADALTRLVGDPGLREAARQVSAEIAAMPGPEELVRRLEALV</sequence>
<dbReference type="InterPro" id="IPR002213">
    <property type="entry name" value="UDP_glucos_trans"/>
</dbReference>
<organism evidence="6 7">
    <name type="scientific">Micromonospora citrea</name>
    <dbReference type="NCBI Taxonomy" id="47855"/>
    <lineage>
        <taxon>Bacteria</taxon>
        <taxon>Bacillati</taxon>
        <taxon>Actinomycetota</taxon>
        <taxon>Actinomycetes</taxon>
        <taxon>Micromonosporales</taxon>
        <taxon>Micromonosporaceae</taxon>
        <taxon>Micromonospora</taxon>
    </lineage>
</organism>
<dbReference type="STRING" id="47855.GA0070606_0851"/>
<dbReference type="PANTHER" id="PTHR48050:SF13">
    <property type="entry name" value="STEROL 3-BETA-GLUCOSYLTRANSFERASE UGT80A2"/>
    <property type="match status" value="1"/>
</dbReference>
<keyword evidence="7" id="KW-1185">Reference proteome</keyword>
<keyword evidence="2" id="KW-0328">Glycosyltransferase</keyword>
<protein>
    <submittedName>
        <fullName evidence="6">UDP:flavonoid glycosyltransferase YjiC, YdhE family</fullName>
    </submittedName>
</protein>
<evidence type="ECO:0000259" key="4">
    <source>
        <dbReference type="Pfam" id="PF06722"/>
    </source>
</evidence>
<dbReference type="EMBL" id="FMHZ01000002">
    <property type="protein sequence ID" value="SCL45753.1"/>
    <property type="molecule type" value="Genomic_DNA"/>
</dbReference>
<feature type="domain" description="Erythromycin biosynthesis protein CIII-like N-terminal" evidence="5">
    <location>
        <begin position="26"/>
        <end position="218"/>
    </location>
</feature>
<dbReference type="InterPro" id="IPR050426">
    <property type="entry name" value="Glycosyltransferase_28"/>
</dbReference>
<evidence type="ECO:0000256" key="3">
    <source>
        <dbReference type="ARBA" id="ARBA00022679"/>
    </source>
</evidence>
<reference evidence="7" key="1">
    <citation type="submission" date="2016-06" db="EMBL/GenBank/DDBJ databases">
        <authorList>
            <person name="Varghese N."/>
            <person name="Submissions Spin"/>
        </authorList>
    </citation>
    <scope>NUCLEOTIDE SEQUENCE [LARGE SCALE GENOMIC DNA]</scope>
    <source>
        <strain evidence="7">DSM 43903</strain>
    </source>
</reference>
<dbReference type="Proteomes" id="UP000199001">
    <property type="component" value="Unassembled WGS sequence"/>
</dbReference>
<evidence type="ECO:0000256" key="2">
    <source>
        <dbReference type="ARBA" id="ARBA00022676"/>
    </source>
</evidence>
<feature type="domain" description="Erythromycin biosynthesis protein CIII-like C-terminal" evidence="4">
    <location>
        <begin position="234"/>
        <end position="371"/>
    </location>
</feature>
<dbReference type="GO" id="GO:0017000">
    <property type="term" value="P:antibiotic biosynthetic process"/>
    <property type="evidence" value="ECO:0007669"/>
    <property type="project" value="UniProtKB-ARBA"/>
</dbReference>
<dbReference type="Pfam" id="PF21036">
    <property type="entry name" value="EryCIII-like_N"/>
    <property type="match status" value="1"/>
</dbReference>
<dbReference type="Pfam" id="PF06722">
    <property type="entry name" value="EryCIII-like_C"/>
    <property type="match status" value="1"/>
</dbReference>
<proteinExistence type="inferred from homology"/>
<accession>A0A1C6TVQ4</accession>
<keyword evidence="3 6" id="KW-0808">Transferase</keyword>
<evidence type="ECO:0000256" key="1">
    <source>
        <dbReference type="ARBA" id="ARBA00006962"/>
    </source>
</evidence>
<dbReference type="PANTHER" id="PTHR48050">
    <property type="entry name" value="STEROL 3-BETA-GLUCOSYLTRANSFERASE"/>
    <property type="match status" value="1"/>
</dbReference>
<dbReference type="GO" id="GO:0016758">
    <property type="term" value="F:hexosyltransferase activity"/>
    <property type="evidence" value="ECO:0007669"/>
    <property type="project" value="UniProtKB-ARBA"/>
</dbReference>
<evidence type="ECO:0000313" key="6">
    <source>
        <dbReference type="EMBL" id="SCL45753.1"/>
    </source>
</evidence>